<reference evidence="5" key="1">
    <citation type="submission" date="2016-10" db="EMBL/GenBank/DDBJ databases">
        <authorList>
            <person name="Varghese N."/>
            <person name="Submissions S."/>
        </authorList>
    </citation>
    <scope>NUCLEOTIDE SEQUENCE [LARGE SCALE GENOMIC DNA]</scope>
    <source>
        <strain evidence="5">DSM 22127</strain>
    </source>
</reference>
<evidence type="ECO:0000256" key="2">
    <source>
        <dbReference type="SAM" id="Phobius"/>
    </source>
</evidence>
<keyword evidence="5" id="KW-1185">Reference proteome</keyword>
<dbReference type="RefSeq" id="WP_091731698.1">
    <property type="nucleotide sequence ID" value="NZ_LT629757.1"/>
</dbReference>
<accession>A0A1H1WMQ8</accession>
<dbReference type="Pfam" id="PF19053">
    <property type="entry name" value="EccD"/>
    <property type="match status" value="1"/>
</dbReference>
<evidence type="ECO:0000313" key="4">
    <source>
        <dbReference type="EMBL" id="SDS98453.1"/>
    </source>
</evidence>
<name>A0A1H1WMQ8_9ACTN</name>
<feature type="transmembrane region" description="Helical" evidence="2">
    <location>
        <begin position="469"/>
        <end position="488"/>
    </location>
</feature>
<feature type="domain" description="EccD-like transmembrane" evidence="3">
    <location>
        <begin position="121"/>
        <end position="489"/>
    </location>
</feature>
<feature type="transmembrane region" description="Helical" evidence="2">
    <location>
        <begin position="274"/>
        <end position="295"/>
    </location>
</feature>
<proteinExistence type="predicted"/>
<gene>
    <name evidence="4" type="ORF">SAMN04488570_3210</name>
</gene>
<dbReference type="InterPro" id="IPR044049">
    <property type="entry name" value="EccD_transm"/>
</dbReference>
<keyword evidence="2" id="KW-0812">Transmembrane</keyword>
<dbReference type="STRING" id="642780.SAMN04488570_3210"/>
<evidence type="ECO:0000256" key="1">
    <source>
        <dbReference type="SAM" id="MobiDB-lite"/>
    </source>
</evidence>
<evidence type="ECO:0000259" key="3">
    <source>
        <dbReference type="Pfam" id="PF19053"/>
    </source>
</evidence>
<feature type="transmembrane region" description="Helical" evidence="2">
    <location>
        <begin position="348"/>
        <end position="367"/>
    </location>
</feature>
<dbReference type="OrthoDB" id="3820682at2"/>
<evidence type="ECO:0000313" key="5">
    <source>
        <dbReference type="Proteomes" id="UP000198859"/>
    </source>
</evidence>
<protein>
    <recommendedName>
        <fullName evidence="3">EccD-like transmembrane domain-containing protein</fullName>
    </recommendedName>
</protein>
<keyword evidence="2" id="KW-1133">Transmembrane helix</keyword>
<feature type="transmembrane region" description="Helical" evidence="2">
    <location>
        <begin position="373"/>
        <end position="392"/>
    </location>
</feature>
<feature type="transmembrane region" description="Helical" evidence="2">
    <location>
        <begin position="218"/>
        <end position="236"/>
    </location>
</feature>
<feature type="region of interest" description="Disordered" evidence="1">
    <location>
        <begin position="1"/>
        <end position="22"/>
    </location>
</feature>
<organism evidence="4 5">
    <name type="scientific">Nocardioides scoriae</name>
    <dbReference type="NCBI Taxonomy" id="642780"/>
    <lineage>
        <taxon>Bacteria</taxon>
        <taxon>Bacillati</taxon>
        <taxon>Actinomycetota</taxon>
        <taxon>Actinomycetes</taxon>
        <taxon>Propionibacteriales</taxon>
        <taxon>Nocardioidaceae</taxon>
        <taxon>Nocardioides</taxon>
    </lineage>
</organism>
<feature type="transmembrane region" description="Helical" evidence="2">
    <location>
        <begin position="248"/>
        <end position="268"/>
    </location>
</feature>
<sequence>MTTTQQAGPGTDEPSPASVRPTHGAETALRLTVLGASGRVDLAVPMGLDVASLAREYADLVGLSAAPALARAGGRALPPDATLEQVLEQGDLVVVAATGRTADPSEPAAAAARGPRRVTGRVTGRAAAALLVLAGVAGFAAAAVGAGLSFADDAPVWVRPVAAAVLLLGALLVAAPRPDGEEPDAAPTAGDDWSFLAGPGLAGAAGFTLAASPDAGGLLLALAVGGLAALVVAALARTGLEGADEHLARMWLVTGGLVCVLAVAWLLLGASPLALAAVGFAAAVVATRVLPAFAVDVDDDVLLDLDRLAVTAWSAREQPRGGRRRHQVRPRLVHEVARRSQRTVGTGVVVSAVTASVTGLFVVLGLGGDPTTWARWGGFALVVLGASSLALVSRSFRSPVLRTLLGVTALWLVALTGTAVAGRLGHDALWYSFAAAVLVAPLVVVSAVRLGGGWRSVWWARVGEVLETTTGVLVVALVPLACGLFDLVRTSVG</sequence>
<feature type="transmembrane region" description="Helical" evidence="2">
    <location>
        <begin position="428"/>
        <end position="448"/>
    </location>
</feature>
<feature type="transmembrane region" description="Helical" evidence="2">
    <location>
        <begin position="126"/>
        <end position="151"/>
    </location>
</feature>
<dbReference type="Proteomes" id="UP000198859">
    <property type="component" value="Chromosome I"/>
</dbReference>
<dbReference type="AlphaFoldDB" id="A0A1H1WMQ8"/>
<feature type="transmembrane region" description="Helical" evidence="2">
    <location>
        <begin position="404"/>
        <end position="422"/>
    </location>
</feature>
<keyword evidence="2" id="KW-0472">Membrane</keyword>
<dbReference type="EMBL" id="LT629757">
    <property type="protein sequence ID" value="SDS98453.1"/>
    <property type="molecule type" value="Genomic_DNA"/>
</dbReference>